<name>A0A831E9V1_9ENTR</name>
<gene>
    <name evidence="4" type="ORF">BWI95_22010</name>
</gene>
<dbReference type="KEGG" id="kco:BWI95_22010"/>
<keyword evidence="5" id="KW-1185">Reference proteome</keyword>
<feature type="domain" description="Cadherin-like beta-sandwich-like" evidence="3">
    <location>
        <begin position="156"/>
        <end position="224"/>
    </location>
</feature>
<sequence length="273" mass="27762">MRCASFFRRTTVGLTTAFVIFCSVPVAFALSNGCAAVNALSGSSILDFSTNRYPASDFATGDALTLSFTDSGGAYGGSAAMADSVSIARYNLSSFQTYNAASSPSSSPHTETITVPSGSLEANGVALRAKTSNGQISNLVFSCTSASVISADATLSDLKLSSGTLSPSFSVATSSYSASVASSVSSVTVTPVVTESHATVTVDGTAVASGSASQSVSLTSGSTTRHFRRRHGAGRYDPGRIRSASLARKPPRFRQAAAATVAADSTNNVIRSP</sequence>
<dbReference type="RefSeq" id="WP_076770355.1">
    <property type="nucleotide sequence ID" value="NZ_CP019446.1"/>
</dbReference>
<dbReference type="Pfam" id="PF12733">
    <property type="entry name" value="Cadherin-like"/>
    <property type="match status" value="1"/>
</dbReference>
<evidence type="ECO:0000313" key="4">
    <source>
        <dbReference type="EMBL" id="APZ07731.1"/>
    </source>
</evidence>
<proteinExistence type="predicted"/>
<feature type="compositionally biased region" description="Low complexity" evidence="1">
    <location>
        <begin position="213"/>
        <end position="224"/>
    </location>
</feature>
<feature type="signal peptide" evidence="2">
    <location>
        <begin position="1"/>
        <end position="29"/>
    </location>
</feature>
<evidence type="ECO:0000313" key="5">
    <source>
        <dbReference type="Proteomes" id="UP000187148"/>
    </source>
</evidence>
<dbReference type="EMBL" id="CP019446">
    <property type="protein sequence ID" value="APZ07731.1"/>
    <property type="molecule type" value="Genomic_DNA"/>
</dbReference>
<evidence type="ECO:0000256" key="2">
    <source>
        <dbReference type="SAM" id="SignalP"/>
    </source>
</evidence>
<reference evidence="4 5" key="1">
    <citation type="submission" date="2017-01" db="EMBL/GenBank/DDBJ databases">
        <authorList>
            <person name="Cao J.-M."/>
        </authorList>
    </citation>
    <scope>NUCLEOTIDE SEQUENCE [LARGE SCALE GENOMIC DNA]</scope>
    <source>
        <strain evidence="4 5">888-76</strain>
        <plasmid evidence="4 5">p888-76-1</plasmid>
    </source>
</reference>
<keyword evidence="4" id="KW-0614">Plasmid</keyword>
<dbReference type="AlphaFoldDB" id="A0A831E9V1"/>
<evidence type="ECO:0000256" key="1">
    <source>
        <dbReference type="SAM" id="MobiDB-lite"/>
    </source>
</evidence>
<feature type="chain" id="PRO_5032883877" description="Cadherin-like beta-sandwich-like domain-containing protein" evidence="2">
    <location>
        <begin position="30"/>
        <end position="273"/>
    </location>
</feature>
<dbReference type="InterPro" id="IPR025883">
    <property type="entry name" value="Cadherin-like_domain"/>
</dbReference>
<geneLocation type="plasmid" evidence="4 5">
    <name>p888-76-1</name>
</geneLocation>
<accession>A0A831E9V1</accession>
<keyword evidence="2" id="KW-0732">Signal</keyword>
<feature type="region of interest" description="Disordered" evidence="1">
    <location>
        <begin position="213"/>
        <end position="239"/>
    </location>
</feature>
<evidence type="ECO:0000259" key="3">
    <source>
        <dbReference type="Pfam" id="PF12733"/>
    </source>
</evidence>
<protein>
    <recommendedName>
        <fullName evidence="3">Cadherin-like beta-sandwich-like domain-containing protein</fullName>
    </recommendedName>
</protein>
<organism evidence="4 5">
    <name type="scientific">Kosakonia cowanii JCM 10956 = DSM 18146</name>
    <dbReference type="NCBI Taxonomy" id="1300165"/>
    <lineage>
        <taxon>Bacteria</taxon>
        <taxon>Pseudomonadati</taxon>
        <taxon>Pseudomonadota</taxon>
        <taxon>Gammaproteobacteria</taxon>
        <taxon>Enterobacterales</taxon>
        <taxon>Enterobacteriaceae</taxon>
        <taxon>Kosakonia</taxon>
    </lineage>
</organism>
<dbReference type="Proteomes" id="UP000187148">
    <property type="component" value="Plasmid p888-76-1"/>
</dbReference>